<dbReference type="PANTHER" id="PTHR10943">
    <property type="entry name" value="26S PROTEASOME NON-ATPASE REGULATORY SUBUNIT"/>
    <property type="match status" value="1"/>
</dbReference>
<dbReference type="GO" id="GO:0042176">
    <property type="term" value="P:regulation of protein catabolic process"/>
    <property type="evidence" value="ECO:0007669"/>
    <property type="project" value="UniProtKB-UniRule"/>
</dbReference>
<dbReference type="InterPro" id="IPR016024">
    <property type="entry name" value="ARM-type_fold"/>
</dbReference>
<keyword evidence="4 5" id="KW-0647">Proteasome</keyword>
<reference evidence="9 10" key="1">
    <citation type="submission" date="2015-12" db="EMBL/GenBank/DDBJ databases">
        <title>The genome of Folsomia candida.</title>
        <authorList>
            <person name="Faddeeva A."/>
            <person name="Derks M.F."/>
            <person name="Anvar Y."/>
            <person name="Smit S."/>
            <person name="Van Straalen N."/>
            <person name="Roelofs D."/>
        </authorList>
    </citation>
    <scope>NUCLEOTIDE SEQUENCE [LARGE SCALE GENOMIC DNA]</scope>
    <source>
        <strain evidence="9 10">VU population</strain>
        <tissue evidence="9">Whole body</tissue>
    </source>
</reference>
<keyword evidence="3" id="KW-0677">Repeat</keyword>
<comment type="caution">
    <text evidence="9">The sequence shown here is derived from an EMBL/GenBank/DDBJ whole genome shotgun (WGS) entry which is preliminary data.</text>
</comment>
<dbReference type="InterPro" id="IPR011989">
    <property type="entry name" value="ARM-like"/>
</dbReference>
<evidence type="ECO:0000256" key="1">
    <source>
        <dbReference type="ARBA" id="ARBA00006308"/>
    </source>
</evidence>
<dbReference type="Pfam" id="PF18004">
    <property type="entry name" value="RPN2_C"/>
    <property type="match status" value="1"/>
</dbReference>
<dbReference type="OMA" id="IMFGRQE"/>
<dbReference type="AlphaFoldDB" id="A0A226DCY0"/>
<comment type="subunit">
    <text evidence="5">Component of the 19S proteasome regulatory particle complex. The 26S proteasome consists of a 20S core particle (CP) and two 19S regulatory subunits (RP).</text>
</comment>
<gene>
    <name evidence="9" type="ORF">Fcan01_21818</name>
</gene>
<dbReference type="STRING" id="158441.A0A226DCY0"/>
<dbReference type="Gene3D" id="1.25.10.10">
    <property type="entry name" value="Leucine-rich Repeat Variant"/>
    <property type="match status" value="1"/>
</dbReference>
<sequence>MHNVHFVDRTVTNHYCLLNSSTAGIIALLDEQQHELKSYALKKLDQVVNEFWPEIADYITKIEILQEAESPLPQRDRQLASLILSKVYYHLGSFGEALEFALAAGPLFDLSQRNEYIETILAKCLDRYIHLRLDKTTENSIDPRLGTIVDRMFEQCFKDKQYKQALGVALETRRMDMFGSAIMNSGNETEMLAYAFRVAMTLIGERGWRDEILKSLIGIYAGLPSPDYVSMCQCLIYLDNPEEAALVIEKLSSRGAESQLMAYQIGFDLYESATQNFLARVLAILKRNQAAFLPQPVAAVVATPAAPTEAEGADQPMPPAATDDISTAETQVIAPEGEATTTATPTPPAVVAATAAPPKVAVSDEMKKHWEQMIKILGGEVTIALQLQFLVRSNKSDLMILKQTKDSVRVSICHTATVIANSFMHSGTTSDQFLRENLDWLARATNWAKFTATGSLGVIHRGHETEARSLMQSYLPRDGGAATSGYSEGGALYALGIIHANHGGGIIDYLLTQLKDAPNEMIRHGGCLGLGLAAMGLGTVRQDVYEILKNNLYQDDAVTGEAAGIAMGLTMLGSMNETAVTDMIAYARETQHEKILRGLALGISFLCFGKLEGADALITTLLSDKDSLLRRAGVFCVAMAYCGTAANSAIQTLLKVAVSDVNDDVRRAAVIGLGFLLFRTPEQCPSVVSLLTESYNPHVRYGAAMAIGIACAGTGSKDAISLIEPLTQDSVNYVRQGALLASAMVLIQQTEVTCPKVKEFRALYTKVLNDKHDDVMAKFGAILAQGIIDGGGRNVTVSLSSRTGHVWLQGAVGMLLFTHYWYWFPMSLSLGLAFAPTCIVAVNKSLEMPVLEYKSNIKPSTFAYPPPLEVAKKEEKERVATAILSVTAKAKRREAEKDSTPATKLSTSAKEEPMEVDVAPVETAKEKKKEDKKEGEDVVKTESAEKIVIEVKKEEPTFELLKNPARVMKQQLRFMEMTGKRFKAIKDITSGGIILVKDSNPTDPVELVQPVAACGPKKEEEEDEPSPPEPFEYNDIED</sequence>
<dbReference type="Pfam" id="PF01851">
    <property type="entry name" value="PC_rep"/>
    <property type="match status" value="1"/>
</dbReference>
<comment type="similarity">
    <text evidence="1 5">Belongs to the proteasome subunit S1 family.</text>
</comment>
<feature type="domain" description="26S proteasome non-ATPase regulatory subunit 1/RPN2 N-terminal" evidence="8">
    <location>
        <begin position="21"/>
        <end position="290"/>
    </location>
</feature>
<dbReference type="GO" id="GO:0008540">
    <property type="term" value="C:proteasome regulatory particle, base subcomplex"/>
    <property type="evidence" value="ECO:0007669"/>
    <property type="project" value="UniProtKB-UniRule"/>
</dbReference>
<dbReference type="Pfam" id="PF13646">
    <property type="entry name" value="HEAT_2"/>
    <property type="match status" value="1"/>
</dbReference>
<evidence type="ECO:0000256" key="2">
    <source>
        <dbReference type="ARBA" id="ARBA00014929"/>
    </source>
</evidence>
<dbReference type="GO" id="GO:0043161">
    <property type="term" value="P:proteasome-mediated ubiquitin-dependent protein catabolic process"/>
    <property type="evidence" value="ECO:0007669"/>
    <property type="project" value="TreeGrafter"/>
</dbReference>
<dbReference type="FunFam" id="1.25.10.10:FF:000017">
    <property type="entry name" value="26S proteasome non-ATPase regulatory subunit 1"/>
    <property type="match status" value="1"/>
</dbReference>
<feature type="compositionally biased region" description="Basic and acidic residues" evidence="6">
    <location>
        <begin position="923"/>
        <end position="936"/>
    </location>
</feature>
<evidence type="ECO:0000256" key="4">
    <source>
        <dbReference type="ARBA" id="ARBA00022942"/>
    </source>
</evidence>
<organism evidence="9 10">
    <name type="scientific">Folsomia candida</name>
    <name type="common">Springtail</name>
    <dbReference type="NCBI Taxonomy" id="158441"/>
    <lineage>
        <taxon>Eukaryota</taxon>
        <taxon>Metazoa</taxon>
        <taxon>Ecdysozoa</taxon>
        <taxon>Arthropoda</taxon>
        <taxon>Hexapoda</taxon>
        <taxon>Collembola</taxon>
        <taxon>Entomobryomorpha</taxon>
        <taxon>Isotomoidea</taxon>
        <taxon>Isotomidae</taxon>
        <taxon>Proisotominae</taxon>
        <taxon>Folsomia</taxon>
    </lineage>
</organism>
<feature type="region of interest" description="Disordered" evidence="6">
    <location>
        <begin position="1013"/>
        <end position="1038"/>
    </location>
</feature>
<proteinExistence type="inferred from homology"/>
<protein>
    <recommendedName>
        <fullName evidence="2 5">26S proteasome non-ATPase regulatory subunit 1</fullName>
    </recommendedName>
</protein>
<evidence type="ECO:0000259" key="8">
    <source>
        <dbReference type="Pfam" id="PF21505"/>
    </source>
</evidence>
<dbReference type="GO" id="GO:0034515">
    <property type="term" value="C:proteasome storage granule"/>
    <property type="evidence" value="ECO:0007669"/>
    <property type="project" value="TreeGrafter"/>
</dbReference>
<evidence type="ECO:0000313" key="10">
    <source>
        <dbReference type="Proteomes" id="UP000198287"/>
    </source>
</evidence>
<evidence type="ECO:0000256" key="5">
    <source>
        <dbReference type="PIRNR" id="PIRNR015947"/>
    </source>
</evidence>
<feature type="domain" description="26S proteasome regulatory subunit RPN2 C-terminal" evidence="7">
    <location>
        <begin position="837"/>
        <end position="1008"/>
    </location>
</feature>
<comment type="function">
    <text evidence="5">Component of the 26S proteasome, a multiprotein complex involved in the ATP-dependent degradation of ubiquitinated proteins. This complex plays a key role in the maintenance of protein homeostasis by removing misfolded or damaged proteins, which could impair cellular functions, and by removing proteins whose functions are no longer required. Therefore, the proteasome participates in numerous cellular processes, including cell cycle progression, apoptosis, or DNA damage repair.</text>
</comment>
<dbReference type="InterPro" id="IPR048570">
    <property type="entry name" value="PSMD1_RPN2_N"/>
</dbReference>
<evidence type="ECO:0000259" key="7">
    <source>
        <dbReference type="Pfam" id="PF18004"/>
    </source>
</evidence>
<dbReference type="SUPFAM" id="SSF48371">
    <property type="entry name" value="ARM repeat"/>
    <property type="match status" value="1"/>
</dbReference>
<dbReference type="Proteomes" id="UP000198287">
    <property type="component" value="Unassembled WGS sequence"/>
</dbReference>
<dbReference type="Pfam" id="PF21505">
    <property type="entry name" value="RPN2_N"/>
    <property type="match status" value="1"/>
</dbReference>
<dbReference type="GO" id="GO:0005634">
    <property type="term" value="C:nucleus"/>
    <property type="evidence" value="ECO:0007669"/>
    <property type="project" value="TreeGrafter"/>
</dbReference>
<dbReference type="InterPro" id="IPR040623">
    <property type="entry name" value="RPN2_C"/>
</dbReference>
<dbReference type="EMBL" id="LNIX01000022">
    <property type="protein sequence ID" value="OXA43382.1"/>
    <property type="molecule type" value="Genomic_DNA"/>
</dbReference>
<feature type="compositionally biased region" description="Acidic residues" evidence="6">
    <location>
        <begin position="1020"/>
        <end position="1038"/>
    </location>
</feature>
<evidence type="ECO:0000313" key="9">
    <source>
        <dbReference type="EMBL" id="OXA43382.1"/>
    </source>
</evidence>
<feature type="region of interest" description="Disordered" evidence="6">
    <location>
        <begin position="890"/>
        <end position="936"/>
    </location>
</feature>
<dbReference type="InterPro" id="IPR002015">
    <property type="entry name" value="Proteasome/cyclosome_rpt"/>
</dbReference>
<dbReference type="PANTHER" id="PTHR10943:SF2">
    <property type="entry name" value="26S PROTEASOME NON-ATPASE REGULATORY SUBUNIT 1"/>
    <property type="match status" value="1"/>
</dbReference>
<keyword evidence="10" id="KW-1185">Reference proteome</keyword>
<evidence type="ECO:0000256" key="6">
    <source>
        <dbReference type="SAM" id="MobiDB-lite"/>
    </source>
</evidence>
<dbReference type="InterPro" id="IPR016642">
    <property type="entry name" value="26S_Psome_Rpn2"/>
</dbReference>
<dbReference type="GO" id="GO:0030234">
    <property type="term" value="F:enzyme regulator activity"/>
    <property type="evidence" value="ECO:0007669"/>
    <property type="project" value="UniProtKB-UniRule"/>
</dbReference>
<accession>A0A226DCY0</accession>
<name>A0A226DCY0_FOLCA</name>
<dbReference type="PIRSF" id="PIRSF015947">
    <property type="entry name" value="26S_Psome_Rpn2"/>
    <property type="match status" value="1"/>
</dbReference>
<dbReference type="OrthoDB" id="261572at2759"/>
<evidence type="ECO:0000256" key="3">
    <source>
        <dbReference type="ARBA" id="ARBA00022737"/>
    </source>
</evidence>